<feature type="non-terminal residue" evidence="2">
    <location>
        <position position="196"/>
    </location>
</feature>
<dbReference type="Proteomes" id="UP000708208">
    <property type="component" value="Unassembled WGS sequence"/>
</dbReference>
<reference evidence="2" key="1">
    <citation type="submission" date="2021-06" db="EMBL/GenBank/DDBJ databases">
        <authorList>
            <person name="Hodson N. C."/>
            <person name="Mongue J. A."/>
            <person name="Jaron S. K."/>
        </authorList>
    </citation>
    <scope>NUCLEOTIDE SEQUENCE</scope>
</reference>
<name>A0A8J2PHG8_9HEXA</name>
<organism evidence="2 3">
    <name type="scientific">Allacma fusca</name>
    <dbReference type="NCBI Taxonomy" id="39272"/>
    <lineage>
        <taxon>Eukaryota</taxon>
        <taxon>Metazoa</taxon>
        <taxon>Ecdysozoa</taxon>
        <taxon>Arthropoda</taxon>
        <taxon>Hexapoda</taxon>
        <taxon>Collembola</taxon>
        <taxon>Symphypleona</taxon>
        <taxon>Sminthuridae</taxon>
        <taxon>Allacma</taxon>
    </lineage>
</organism>
<dbReference type="EMBL" id="CAJVCH010341882">
    <property type="protein sequence ID" value="CAG7815335.1"/>
    <property type="molecule type" value="Genomic_DNA"/>
</dbReference>
<protein>
    <submittedName>
        <fullName evidence="2">Uncharacterized protein</fullName>
    </submittedName>
</protein>
<evidence type="ECO:0000313" key="3">
    <source>
        <dbReference type="Proteomes" id="UP000708208"/>
    </source>
</evidence>
<evidence type="ECO:0000313" key="2">
    <source>
        <dbReference type="EMBL" id="CAG7815335.1"/>
    </source>
</evidence>
<dbReference type="AlphaFoldDB" id="A0A8J2PHG8"/>
<gene>
    <name evidence="2" type="ORF">AFUS01_LOCUS26020</name>
</gene>
<feature type="region of interest" description="Disordered" evidence="1">
    <location>
        <begin position="155"/>
        <end position="196"/>
    </location>
</feature>
<accession>A0A8J2PHG8</accession>
<evidence type="ECO:0000256" key="1">
    <source>
        <dbReference type="SAM" id="MobiDB-lite"/>
    </source>
</evidence>
<feature type="compositionally biased region" description="Basic and acidic residues" evidence="1">
    <location>
        <begin position="172"/>
        <end position="196"/>
    </location>
</feature>
<sequence length="196" mass="21005">MNQPVLDTAYFPINDDFFSATAVTTTTVTPSNITSANHFSSDSYNVNSLSGYNNVTTIEDNVGGEGGDNPVETYNYSTSVMYTGSNGDKMESVRVTRGTKVPESGSVTDYSVVVELGRADQLPGGEDVVDKEEDSFGIPTEICTAATSSSAANVMASLNDSNPPTPARHRRVSFDLDISDKEEKSSSRSNRRDESV</sequence>
<keyword evidence="3" id="KW-1185">Reference proteome</keyword>
<proteinExistence type="predicted"/>
<comment type="caution">
    <text evidence="2">The sequence shown here is derived from an EMBL/GenBank/DDBJ whole genome shotgun (WGS) entry which is preliminary data.</text>
</comment>